<comment type="subcellular location">
    <subcellularLocation>
        <location evidence="1">Membrane</location>
        <topology evidence="1">Single-pass type I membrane protein</topology>
    </subcellularLocation>
</comment>
<dbReference type="GO" id="GO:0016020">
    <property type="term" value="C:membrane"/>
    <property type="evidence" value="ECO:0007669"/>
    <property type="project" value="UniProtKB-SubCell"/>
</dbReference>
<dbReference type="PROSITE" id="PS50011">
    <property type="entry name" value="PROTEIN_KINASE_DOM"/>
    <property type="match status" value="1"/>
</dbReference>
<dbReference type="FunFam" id="3.30.200.20:FF:001238">
    <property type="entry name" value="Os08g0179000 protein"/>
    <property type="match status" value="1"/>
</dbReference>
<keyword evidence="13" id="KW-1185">Reference proteome</keyword>
<evidence type="ECO:0000256" key="1">
    <source>
        <dbReference type="ARBA" id="ARBA00004479"/>
    </source>
</evidence>
<keyword evidence="3 10" id="KW-0732">Signal</keyword>
<dbReference type="PANTHER" id="PTHR32444:SF235">
    <property type="entry name" value="OS01G0783900 PROTEIN"/>
    <property type="match status" value="1"/>
</dbReference>
<keyword evidence="9" id="KW-1133">Transmembrane helix</keyword>
<keyword evidence="5" id="KW-0675">Receptor</keyword>
<dbReference type="EC" id="2.7.11.1" evidence="2"/>
<dbReference type="Gene3D" id="3.30.200.20">
    <property type="entry name" value="Phosphorylase Kinase, domain 1"/>
    <property type="match status" value="1"/>
</dbReference>
<evidence type="ECO:0000256" key="9">
    <source>
        <dbReference type="SAM" id="Phobius"/>
    </source>
</evidence>
<dbReference type="Pfam" id="PF00954">
    <property type="entry name" value="S_locus_glycop"/>
    <property type="match status" value="1"/>
</dbReference>
<dbReference type="Proteomes" id="UP000636709">
    <property type="component" value="Unassembled WGS sequence"/>
</dbReference>
<feature type="transmembrane region" description="Helical" evidence="9">
    <location>
        <begin position="67"/>
        <end position="90"/>
    </location>
</feature>
<dbReference type="EMBL" id="JACEFO010002444">
    <property type="protein sequence ID" value="KAF8660128.1"/>
    <property type="molecule type" value="Genomic_DNA"/>
</dbReference>
<evidence type="ECO:0000313" key="12">
    <source>
        <dbReference type="EMBL" id="KAF8660128.1"/>
    </source>
</evidence>
<keyword evidence="8" id="KW-0547">Nucleotide-binding</keyword>
<dbReference type="InterPro" id="IPR036426">
    <property type="entry name" value="Bulb-type_lectin_dom_sf"/>
</dbReference>
<dbReference type="Pfam" id="PF08276">
    <property type="entry name" value="PAN_2"/>
    <property type="match status" value="1"/>
</dbReference>
<dbReference type="PANTHER" id="PTHR32444">
    <property type="entry name" value="BULB-TYPE LECTIN DOMAIN-CONTAINING PROTEIN"/>
    <property type="match status" value="1"/>
</dbReference>
<protein>
    <recommendedName>
        <fullName evidence="2">non-specific serine/threonine protein kinase</fullName>
        <ecNumber evidence="2">2.7.11.1</ecNumber>
    </recommendedName>
</protein>
<name>A0A835E0X6_9POAL</name>
<comment type="caution">
    <text evidence="12">The sequence shown here is derived from an EMBL/GenBank/DDBJ whole genome shotgun (WGS) entry which is preliminary data.</text>
</comment>
<keyword evidence="4" id="KW-1015">Disulfide bond</keyword>
<sequence>MAVPRIKFLYLPALISSVLLLTSTATILSTDTLNNGGKITDGETLVSANGTFTLGFFSGESPSKRYLGIWFTASGVNSVLWVANLFLILIKHGRRLICRCGGDPASRVRQPGGGQSFDHPSNTLLAGMRFGENPQTGEEWSLTSWRAPNDPSTGDYRLVLDTMGLPAAVMWQGTGSVKKKYSTGPWNGLRFSGVPEIASYSGDFSVEVVVFPDEVACVFNASAGAPLSRIVLTDQGVLERLAWDPANSVWDTWMQSPRDFCDSYAICGAFGPCDEGDVATQLCGCIDGFSPASPEQWSTRDTSGGCRRDVPLECGNNGTTTDGFKVLHGQCHGGHERHAGAVQGECLANCSCVAYAPADIRDGGSGCVMWNGDIVDVRYLDNGQELYVRLRGKTTLLKFLRGDVKKKAKLGFLSASNDLGDEDIDLPFVSFGDIVSATNNFSEDNLLGQGGFGKVYKGMMEDRSEVAIKRLGKGSRQGTEEFKNEVVLIAKLQHRNLVRLLGC</sequence>
<dbReference type="PROSITE" id="PS00107">
    <property type="entry name" value="PROTEIN_KINASE_ATP"/>
    <property type="match status" value="1"/>
</dbReference>
<keyword evidence="9" id="KW-0812">Transmembrane</keyword>
<evidence type="ECO:0000259" key="11">
    <source>
        <dbReference type="PROSITE" id="PS50011"/>
    </source>
</evidence>
<accession>A0A835E0X6</accession>
<evidence type="ECO:0000256" key="3">
    <source>
        <dbReference type="ARBA" id="ARBA00022729"/>
    </source>
</evidence>
<keyword evidence="8" id="KW-0067">ATP-binding</keyword>
<dbReference type="GO" id="GO:0048544">
    <property type="term" value="P:recognition of pollen"/>
    <property type="evidence" value="ECO:0007669"/>
    <property type="project" value="InterPro"/>
</dbReference>
<evidence type="ECO:0000256" key="5">
    <source>
        <dbReference type="ARBA" id="ARBA00023170"/>
    </source>
</evidence>
<reference evidence="12" key="1">
    <citation type="submission" date="2020-07" db="EMBL/GenBank/DDBJ databases">
        <title>Genome sequence and genetic diversity analysis of an under-domesticated orphan crop, white fonio (Digitaria exilis).</title>
        <authorList>
            <person name="Bennetzen J.L."/>
            <person name="Chen S."/>
            <person name="Ma X."/>
            <person name="Wang X."/>
            <person name="Yssel A.E.J."/>
            <person name="Chaluvadi S.R."/>
            <person name="Johnson M."/>
            <person name="Gangashetty P."/>
            <person name="Hamidou F."/>
            <person name="Sanogo M.D."/>
            <person name="Zwaenepoel A."/>
            <person name="Wallace J."/>
            <person name="Van De Peer Y."/>
            <person name="Van Deynze A."/>
        </authorList>
    </citation>
    <scope>NUCLEOTIDE SEQUENCE</scope>
    <source>
        <tissue evidence="12">Leaves</tissue>
    </source>
</reference>
<gene>
    <name evidence="12" type="ORF">HU200_057686</name>
</gene>
<dbReference type="Gene3D" id="2.90.10.10">
    <property type="entry name" value="Bulb-type lectin domain"/>
    <property type="match status" value="1"/>
</dbReference>
<evidence type="ECO:0000256" key="2">
    <source>
        <dbReference type="ARBA" id="ARBA00012513"/>
    </source>
</evidence>
<evidence type="ECO:0000313" key="13">
    <source>
        <dbReference type="Proteomes" id="UP000636709"/>
    </source>
</evidence>
<dbReference type="InterPro" id="IPR003609">
    <property type="entry name" value="Pan_app"/>
</dbReference>
<feature type="signal peptide" evidence="10">
    <location>
        <begin position="1"/>
        <end position="29"/>
    </location>
</feature>
<dbReference type="InterPro" id="IPR000858">
    <property type="entry name" value="S_locus_glycoprot_dom"/>
</dbReference>
<dbReference type="InterPro" id="IPR011009">
    <property type="entry name" value="Kinase-like_dom_sf"/>
</dbReference>
<feature type="chain" id="PRO_5032860754" description="non-specific serine/threonine protein kinase" evidence="10">
    <location>
        <begin position="30"/>
        <end position="503"/>
    </location>
</feature>
<comment type="catalytic activity">
    <reaction evidence="6">
        <text>L-threonyl-[protein] + ATP = O-phospho-L-threonyl-[protein] + ADP + H(+)</text>
        <dbReference type="Rhea" id="RHEA:46608"/>
        <dbReference type="Rhea" id="RHEA-COMP:11060"/>
        <dbReference type="Rhea" id="RHEA-COMP:11605"/>
        <dbReference type="ChEBI" id="CHEBI:15378"/>
        <dbReference type="ChEBI" id="CHEBI:30013"/>
        <dbReference type="ChEBI" id="CHEBI:30616"/>
        <dbReference type="ChEBI" id="CHEBI:61977"/>
        <dbReference type="ChEBI" id="CHEBI:456216"/>
        <dbReference type="EC" id="2.7.11.1"/>
    </reaction>
</comment>
<dbReference type="GO" id="GO:0004674">
    <property type="term" value="F:protein serine/threonine kinase activity"/>
    <property type="evidence" value="ECO:0007669"/>
    <property type="project" value="UniProtKB-EC"/>
</dbReference>
<dbReference type="CDD" id="cd01098">
    <property type="entry name" value="PAN_AP_plant"/>
    <property type="match status" value="1"/>
</dbReference>
<dbReference type="InterPro" id="IPR000719">
    <property type="entry name" value="Prot_kinase_dom"/>
</dbReference>
<organism evidence="12 13">
    <name type="scientific">Digitaria exilis</name>
    <dbReference type="NCBI Taxonomy" id="1010633"/>
    <lineage>
        <taxon>Eukaryota</taxon>
        <taxon>Viridiplantae</taxon>
        <taxon>Streptophyta</taxon>
        <taxon>Embryophyta</taxon>
        <taxon>Tracheophyta</taxon>
        <taxon>Spermatophyta</taxon>
        <taxon>Magnoliopsida</taxon>
        <taxon>Liliopsida</taxon>
        <taxon>Poales</taxon>
        <taxon>Poaceae</taxon>
        <taxon>PACMAD clade</taxon>
        <taxon>Panicoideae</taxon>
        <taxon>Panicodae</taxon>
        <taxon>Paniceae</taxon>
        <taxon>Anthephorinae</taxon>
        <taxon>Digitaria</taxon>
    </lineage>
</organism>
<comment type="catalytic activity">
    <reaction evidence="7">
        <text>L-seryl-[protein] + ATP = O-phospho-L-seryl-[protein] + ADP + H(+)</text>
        <dbReference type="Rhea" id="RHEA:17989"/>
        <dbReference type="Rhea" id="RHEA-COMP:9863"/>
        <dbReference type="Rhea" id="RHEA-COMP:11604"/>
        <dbReference type="ChEBI" id="CHEBI:15378"/>
        <dbReference type="ChEBI" id="CHEBI:29999"/>
        <dbReference type="ChEBI" id="CHEBI:30616"/>
        <dbReference type="ChEBI" id="CHEBI:83421"/>
        <dbReference type="ChEBI" id="CHEBI:456216"/>
        <dbReference type="EC" id="2.7.11.1"/>
    </reaction>
</comment>
<keyword evidence="9" id="KW-0472">Membrane</keyword>
<evidence type="ECO:0000256" key="8">
    <source>
        <dbReference type="PROSITE-ProRule" id="PRU10141"/>
    </source>
</evidence>
<dbReference type="GO" id="GO:0005524">
    <property type="term" value="F:ATP binding"/>
    <property type="evidence" value="ECO:0007669"/>
    <property type="project" value="UniProtKB-UniRule"/>
</dbReference>
<evidence type="ECO:0000256" key="6">
    <source>
        <dbReference type="ARBA" id="ARBA00047899"/>
    </source>
</evidence>
<feature type="domain" description="Protein kinase" evidence="11">
    <location>
        <begin position="441"/>
        <end position="503"/>
    </location>
</feature>
<evidence type="ECO:0000256" key="10">
    <source>
        <dbReference type="SAM" id="SignalP"/>
    </source>
</evidence>
<dbReference type="AlphaFoldDB" id="A0A835E0X6"/>
<evidence type="ECO:0000256" key="7">
    <source>
        <dbReference type="ARBA" id="ARBA00048679"/>
    </source>
</evidence>
<feature type="binding site" evidence="8">
    <location>
        <position position="469"/>
    </location>
    <ligand>
        <name>ATP</name>
        <dbReference type="ChEBI" id="CHEBI:30616"/>
    </ligand>
</feature>
<dbReference type="Pfam" id="PF07714">
    <property type="entry name" value="PK_Tyr_Ser-Thr"/>
    <property type="match status" value="1"/>
</dbReference>
<dbReference type="SUPFAM" id="SSF56112">
    <property type="entry name" value="Protein kinase-like (PK-like)"/>
    <property type="match status" value="1"/>
</dbReference>
<dbReference type="InterPro" id="IPR001245">
    <property type="entry name" value="Ser-Thr/Tyr_kinase_cat_dom"/>
</dbReference>
<proteinExistence type="predicted"/>
<evidence type="ECO:0000256" key="4">
    <source>
        <dbReference type="ARBA" id="ARBA00023157"/>
    </source>
</evidence>
<dbReference type="InterPro" id="IPR017441">
    <property type="entry name" value="Protein_kinase_ATP_BS"/>
</dbReference>
<dbReference type="OrthoDB" id="679597at2759"/>